<feature type="coiled-coil region" evidence="1">
    <location>
        <begin position="281"/>
        <end position="315"/>
    </location>
</feature>
<proteinExistence type="predicted"/>
<feature type="region of interest" description="Disordered" evidence="2">
    <location>
        <begin position="122"/>
        <end position="174"/>
    </location>
</feature>
<keyword evidence="4" id="KW-1185">Reference proteome</keyword>
<evidence type="ECO:0000313" key="4">
    <source>
        <dbReference type="Proteomes" id="UP000567179"/>
    </source>
</evidence>
<keyword evidence="1" id="KW-0175">Coiled coil</keyword>
<protein>
    <submittedName>
        <fullName evidence="3">Uncharacterized protein</fullName>
    </submittedName>
</protein>
<gene>
    <name evidence="3" type="ORF">D9619_010318</name>
</gene>
<sequence length="618" mass="70340">MSSTSSQRLGLYLYVNYRGQKVHRHFTTFTDDSAQVFRDDLLEMRFALPKTINTWLMARGCVVGFWPDVSADKQAILYNNLQRKIEAASDDRTELGELSIHSITLKERTWNSWTVLASTISKDADDESPRPAKRRRYAERTPSPSPSERSSRYDSPEAVPRRKRTWNDRFEEPPPFFAPPPRPVFVHPPTEPVAMRINDAVDLAPDQKIANLRSILSRVRGKVLALLEEDKVLSNELKKLGATDIPPPMKLVDEASDSTKEHELEALKNRIKSMEAVARLQLSLKARLDEAANKLEQEQQARKKLEETAALARQGEADAKRRLNEVQHLLEREGRRRSEADDLVASTQRSALEIQDAYGAAKHANEDLARRYERAKDKIALFYRDTESLQRDFDHAARELERAQQELREEKDRRKGFYDRLAIAERSETALKQRCDDTAQQITVLQRGRAMDAQSARAAKQRDDEALRLFAEKSRTQQLVIRQAESAMQAAQSSEEALKRRLEEAEKSMEVERRLRREAEDAIEDIRRECREPFVVPSLLDAFVELARLTTVVSLPVGCDVEKNGANKASDRGTPPPASAVDGSTFGKGYPPPYMPPASNLPDFRMESASQQIKVEQL</sequence>
<accession>A0A8H5ERV3</accession>
<evidence type="ECO:0000313" key="3">
    <source>
        <dbReference type="EMBL" id="KAF5310064.1"/>
    </source>
</evidence>
<evidence type="ECO:0000256" key="1">
    <source>
        <dbReference type="SAM" id="Coils"/>
    </source>
</evidence>
<feature type="coiled-coil region" evidence="1">
    <location>
        <begin position="481"/>
        <end position="532"/>
    </location>
</feature>
<dbReference type="AlphaFoldDB" id="A0A8H5ERV3"/>
<comment type="caution">
    <text evidence="3">The sequence shown here is derived from an EMBL/GenBank/DDBJ whole genome shotgun (WGS) entry which is preliminary data.</text>
</comment>
<reference evidence="3 4" key="1">
    <citation type="journal article" date="2020" name="ISME J.">
        <title>Uncovering the hidden diversity of litter-decomposition mechanisms in mushroom-forming fungi.</title>
        <authorList>
            <person name="Floudas D."/>
            <person name="Bentzer J."/>
            <person name="Ahren D."/>
            <person name="Johansson T."/>
            <person name="Persson P."/>
            <person name="Tunlid A."/>
        </authorList>
    </citation>
    <scope>NUCLEOTIDE SEQUENCE [LARGE SCALE GENOMIC DNA]</scope>
    <source>
        <strain evidence="3 4">CBS 101986</strain>
    </source>
</reference>
<feature type="region of interest" description="Disordered" evidence="2">
    <location>
        <begin position="565"/>
        <end position="603"/>
    </location>
</feature>
<evidence type="ECO:0000256" key="2">
    <source>
        <dbReference type="SAM" id="MobiDB-lite"/>
    </source>
</evidence>
<dbReference type="Proteomes" id="UP000567179">
    <property type="component" value="Unassembled WGS sequence"/>
</dbReference>
<dbReference type="EMBL" id="JAACJJ010000058">
    <property type="protein sequence ID" value="KAF5310064.1"/>
    <property type="molecule type" value="Genomic_DNA"/>
</dbReference>
<dbReference type="OrthoDB" id="3070390at2759"/>
<feature type="coiled-coil region" evidence="1">
    <location>
        <begin position="358"/>
        <end position="420"/>
    </location>
</feature>
<feature type="coiled-coil region" evidence="1">
    <location>
        <begin position="71"/>
        <end position="98"/>
    </location>
</feature>
<organism evidence="3 4">
    <name type="scientific">Psilocybe cf. subviscida</name>
    <dbReference type="NCBI Taxonomy" id="2480587"/>
    <lineage>
        <taxon>Eukaryota</taxon>
        <taxon>Fungi</taxon>
        <taxon>Dikarya</taxon>
        <taxon>Basidiomycota</taxon>
        <taxon>Agaricomycotina</taxon>
        <taxon>Agaricomycetes</taxon>
        <taxon>Agaricomycetidae</taxon>
        <taxon>Agaricales</taxon>
        <taxon>Agaricineae</taxon>
        <taxon>Strophariaceae</taxon>
        <taxon>Psilocybe</taxon>
    </lineage>
</organism>
<name>A0A8H5ERV3_9AGAR</name>